<keyword evidence="1" id="KW-0479">Metal-binding</keyword>
<dbReference type="PROSITE" id="PS00028">
    <property type="entry name" value="ZINC_FINGER_C2H2_1"/>
    <property type="match status" value="1"/>
</dbReference>
<feature type="domain" description="C2H2-type" evidence="3">
    <location>
        <begin position="237"/>
        <end position="262"/>
    </location>
</feature>
<sequence length="287" mass="34213">MFEYDLDRNSKYDWGSIQIKNLIDNNSTQSINLKQQCLENEKNSVRFPLGLTVRYRKQVNYTHFWEQVDLKRIFCFLHLIMIFQWWENNGHSKLGACIGSTMEFDGEGTLSMRNKNKIFFSLLCGKQYNQLFIQIFAQVLKNTNKLDSLIKKKYFRMDQSENFEQDQGPIDYYKESIRLYYYNIVLHSYLERVNQEKNEIKSKLQKFQVLEDQESDISLEDKRKRNRRSAVEIPRSHVCTISNCNKSYGSEGSLMQHMKIKHGMVMNQDKIGQVLDQFRFQYSSNSN</sequence>
<dbReference type="AlphaFoldDB" id="A0E1N0"/>
<gene>
    <name evidence="4" type="ORF">GSPATT00022368001</name>
</gene>
<keyword evidence="1" id="KW-0862">Zinc</keyword>
<evidence type="ECO:0000256" key="1">
    <source>
        <dbReference type="PROSITE-ProRule" id="PRU00042"/>
    </source>
</evidence>
<proteinExistence type="predicted"/>
<evidence type="ECO:0000259" key="3">
    <source>
        <dbReference type="PROSITE" id="PS50157"/>
    </source>
</evidence>
<evidence type="ECO:0000256" key="2">
    <source>
        <dbReference type="SAM" id="Coils"/>
    </source>
</evidence>
<dbReference type="InParanoid" id="A0E1N0"/>
<accession>A0E1N0</accession>
<dbReference type="OrthoDB" id="21530at2759"/>
<dbReference type="PROSITE" id="PS50157">
    <property type="entry name" value="ZINC_FINGER_C2H2_2"/>
    <property type="match status" value="1"/>
</dbReference>
<feature type="coiled-coil region" evidence="2">
    <location>
        <begin position="186"/>
        <end position="213"/>
    </location>
</feature>
<keyword evidence="1" id="KW-0863">Zinc-finger</keyword>
<dbReference type="SMART" id="SM00355">
    <property type="entry name" value="ZnF_C2H2"/>
    <property type="match status" value="1"/>
</dbReference>
<organism evidence="4 5">
    <name type="scientific">Paramecium tetraurelia</name>
    <dbReference type="NCBI Taxonomy" id="5888"/>
    <lineage>
        <taxon>Eukaryota</taxon>
        <taxon>Sar</taxon>
        <taxon>Alveolata</taxon>
        <taxon>Ciliophora</taxon>
        <taxon>Intramacronucleata</taxon>
        <taxon>Oligohymenophorea</taxon>
        <taxon>Peniculida</taxon>
        <taxon>Parameciidae</taxon>
        <taxon>Paramecium</taxon>
    </lineage>
</organism>
<dbReference type="GO" id="GO:0008270">
    <property type="term" value="F:zinc ion binding"/>
    <property type="evidence" value="ECO:0007669"/>
    <property type="project" value="UniProtKB-KW"/>
</dbReference>
<dbReference type="KEGG" id="ptm:GSPATT00022368001"/>
<evidence type="ECO:0000313" key="4">
    <source>
        <dbReference type="EMBL" id="CAK89197.1"/>
    </source>
</evidence>
<keyword evidence="2" id="KW-0175">Coiled coil</keyword>
<dbReference type="InterPro" id="IPR013087">
    <property type="entry name" value="Znf_C2H2_type"/>
</dbReference>
<dbReference type="RefSeq" id="XP_001456594.1">
    <property type="nucleotide sequence ID" value="XM_001456557.1"/>
</dbReference>
<keyword evidence="5" id="KW-1185">Reference proteome</keyword>
<reference evidence="4 5" key="1">
    <citation type="journal article" date="2006" name="Nature">
        <title>Global trends of whole-genome duplications revealed by the ciliate Paramecium tetraurelia.</title>
        <authorList>
            <consortium name="Genoscope"/>
            <person name="Aury J.-M."/>
            <person name="Jaillon O."/>
            <person name="Duret L."/>
            <person name="Noel B."/>
            <person name="Jubin C."/>
            <person name="Porcel B.M."/>
            <person name="Segurens B."/>
            <person name="Daubin V."/>
            <person name="Anthouard V."/>
            <person name="Aiach N."/>
            <person name="Arnaiz O."/>
            <person name="Billaut A."/>
            <person name="Beisson J."/>
            <person name="Blanc I."/>
            <person name="Bouhouche K."/>
            <person name="Camara F."/>
            <person name="Duharcourt S."/>
            <person name="Guigo R."/>
            <person name="Gogendeau D."/>
            <person name="Katinka M."/>
            <person name="Keller A.-M."/>
            <person name="Kissmehl R."/>
            <person name="Klotz C."/>
            <person name="Koll F."/>
            <person name="Le Moue A."/>
            <person name="Lepere C."/>
            <person name="Malinsky S."/>
            <person name="Nowacki M."/>
            <person name="Nowak J.K."/>
            <person name="Plattner H."/>
            <person name="Poulain J."/>
            <person name="Ruiz F."/>
            <person name="Serrano V."/>
            <person name="Zagulski M."/>
            <person name="Dessen P."/>
            <person name="Betermier M."/>
            <person name="Weissenbach J."/>
            <person name="Scarpelli C."/>
            <person name="Schachter V."/>
            <person name="Sperling L."/>
            <person name="Meyer E."/>
            <person name="Cohen J."/>
            <person name="Wincker P."/>
        </authorList>
    </citation>
    <scope>NUCLEOTIDE SEQUENCE [LARGE SCALE GENOMIC DNA]</scope>
    <source>
        <strain evidence="4 5">Stock d4-2</strain>
    </source>
</reference>
<dbReference type="EMBL" id="CT868653">
    <property type="protein sequence ID" value="CAK89197.1"/>
    <property type="molecule type" value="Genomic_DNA"/>
</dbReference>
<name>A0E1N0_PARTE</name>
<evidence type="ECO:0000313" key="5">
    <source>
        <dbReference type="Proteomes" id="UP000000600"/>
    </source>
</evidence>
<dbReference type="GeneID" id="5042379"/>
<dbReference type="Proteomes" id="UP000000600">
    <property type="component" value="Unassembled WGS sequence"/>
</dbReference>
<dbReference type="HOGENOM" id="CLU_971331_0_0_1"/>
<protein>
    <recommendedName>
        <fullName evidence="3">C2H2-type domain-containing protein</fullName>
    </recommendedName>
</protein>